<reference evidence="1 2" key="1">
    <citation type="submission" date="2019-07" db="EMBL/GenBank/DDBJ databases">
        <title>Whole genome shotgun sequence of Myxococcus fulvus NBRC 100333.</title>
        <authorList>
            <person name="Hosoyama A."/>
            <person name="Uohara A."/>
            <person name="Ohji S."/>
            <person name="Ichikawa N."/>
        </authorList>
    </citation>
    <scope>NUCLEOTIDE SEQUENCE [LARGE SCALE GENOMIC DNA]</scope>
    <source>
        <strain evidence="1 2">NBRC 100333</strain>
    </source>
</reference>
<proteinExistence type="predicted"/>
<gene>
    <name evidence="1" type="ORF">MFU01_34400</name>
</gene>
<comment type="caution">
    <text evidence="1">The sequence shown here is derived from an EMBL/GenBank/DDBJ whole genome shotgun (WGS) entry which is preliminary data.</text>
</comment>
<name>A0A511T463_MYXFU</name>
<evidence type="ECO:0000313" key="1">
    <source>
        <dbReference type="EMBL" id="GEN08403.1"/>
    </source>
</evidence>
<accession>A0A511T463</accession>
<dbReference type="STRING" id="1334629.MFUL124B02_30465"/>
<dbReference type="Proteomes" id="UP000321514">
    <property type="component" value="Unassembled WGS sequence"/>
</dbReference>
<dbReference type="EMBL" id="BJXR01000028">
    <property type="protein sequence ID" value="GEN08403.1"/>
    <property type="molecule type" value="Genomic_DNA"/>
</dbReference>
<protein>
    <submittedName>
        <fullName evidence="1">Uncharacterized protein</fullName>
    </submittedName>
</protein>
<sequence>MSGAEPVHPMSFQATRNPIVNLNSPLRGLLMLCMVVMAGCGSCQGGNSECDPGQYGTNGCACRTDSAGCDTGLACNSGTCVPCGGEGQECCVAASATYCGGSLMCVMESGGELCRNCGDVGEACCNSSGSQVCNAGGNCMGGTCQSIAATACDAGGTVFSLGIETKQFCAVRVVDVRATSAQKAMECATASALFDPMTEVLTATPNIPIQDIEVCVETAAEGRRTTTVRAFGEYEAQRCARFTRCGNDGCLSVRLGACR</sequence>
<organism evidence="1 2">
    <name type="scientific">Myxococcus fulvus</name>
    <dbReference type="NCBI Taxonomy" id="33"/>
    <lineage>
        <taxon>Bacteria</taxon>
        <taxon>Pseudomonadati</taxon>
        <taxon>Myxococcota</taxon>
        <taxon>Myxococcia</taxon>
        <taxon>Myxococcales</taxon>
        <taxon>Cystobacterineae</taxon>
        <taxon>Myxococcaceae</taxon>
        <taxon>Myxococcus</taxon>
    </lineage>
</organism>
<evidence type="ECO:0000313" key="2">
    <source>
        <dbReference type="Proteomes" id="UP000321514"/>
    </source>
</evidence>
<dbReference type="AlphaFoldDB" id="A0A511T463"/>